<dbReference type="Pfam" id="PF13640">
    <property type="entry name" value="2OG-FeII_Oxy_3"/>
    <property type="match status" value="1"/>
</dbReference>
<evidence type="ECO:0000256" key="1">
    <source>
        <dbReference type="ARBA" id="ARBA00001961"/>
    </source>
</evidence>
<reference evidence="8 9" key="1">
    <citation type="submission" date="2016-10" db="EMBL/GenBank/DDBJ databases">
        <authorList>
            <person name="de Groot N.N."/>
        </authorList>
    </citation>
    <scope>NUCLEOTIDE SEQUENCE [LARGE SCALE GENOMIC DNA]</scope>
    <source>
        <strain evidence="8 9">LMG 2247</strain>
    </source>
</reference>
<protein>
    <submittedName>
        <fullName evidence="8">Prolyl 4-hydroxylase</fullName>
    </submittedName>
</protein>
<dbReference type="OrthoDB" id="269774at2"/>
<evidence type="ECO:0000256" key="3">
    <source>
        <dbReference type="ARBA" id="ARBA00022896"/>
    </source>
</evidence>
<keyword evidence="3" id="KW-0847">Vitamin C</keyword>
<evidence type="ECO:0000256" key="6">
    <source>
        <dbReference type="ARBA" id="ARBA00023004"/>
    </source>
</evidence>
<organism evidence="8 9">
    <name type="scientific">Paraburkholderia phenazinium</name>
    <dbReference type="NCBI Taxonomy" id="60549"/>
    <lineage>
        <taxon>Bacteria</taxon>
        <taxon>Pseudomonadati</taxon>
        <taxon>Pseudomonadota</taxon>
        <taxon>Betaproteobacteria</taxon>
        <taxon>Burkholderiales</taxon>
        <taxon>Burkholderiaceae</taxon>
        <taxon>Paraburkholderia</taxon>
    </lineage>
</organism>
<dbReference type="Proteomes" id="UP000199706">
    <property type="component" value="Unassembled WGS sequence"/>
</dbReference>
<dbReference type="InterPro" id="IPR005123">
    <property type="entry name" value="Oxoglu/Fe-dep_dioxygenase_dom"/>
</dbReference>
<dbReference type="InterPro" id="IPR006620">
    <property type="entry name" value="Pro_4_hyd_alph"/>
</dbReference>
<keyword evidence="4" id="KW-0223">Dioxygenase</keyword>
<name>A0A1G8ARJ6_9BURK</name>
<keyword evidence="6" id="KW-0408">Iron</keyword>
<dbReference type="AlphaFoldDB" id="A0A1G8ARJ6"/>
<dbReference type="GO" id="GO:0005506">
    <property type="term" value="F:iron ion binding"/>
    <property type="evidence" value="ECO:0007669"/>
    <property type="project" value="InterPro"/>
</dbReference>
<evidence type="ECO:0000313" key="8">
    <source>
        <dbReference type="EMBL" id="SDH23682.1"/>
    </source>
</evidence>
<dbReference type="EMBL" id="FNCJ01000008">
    <property type="protein sequence ID" value="SDH23682.1"/>
    <property type="molecule type" value="Genomic_DNA"/>
</dbReference>
<comment type="cofactor">
    <cofactor evidence="1">
        <name>L-ascorbate</name>
        <dbReference type="ChEBI" id="CHEBI:38290"/>
    </cofactor>
</comment>
<keyword evidence="5" id="KW-0560">Oxidoreductase</keyword>
<sequence>MPEVNVAVEEWLADHASRGCDAGAMIDAMVQVGFERAVADKAVHDALLVATGRYTEDNFPHGVEAANGEYRYDAAPVAEGNVIRAYDRDIEVLKRHARPQVIVFGNVLSADECVELISRARPKLKRSTTVNPENGSQDIIANRTSQGMFFGRGEDPFIEGLERRIASLMSWPVEHGEGFQILNYQVGAEYRAHFDYFPPQQAGSAVHTARSGNRVATLVLYLNDVPGGGETFFPDADISVEARQGCAVYFRYMNAQRQLDPLTLHGGAPVLEGEKWIMTKWVRERPFV</sequence>
<evidence type="ECO:0000256" key="5">
    <source>
        <dbReference type="ARBA" id="ARBA00023002"/>
    </source>
</evidence>
<dbReference type="GO" id="GO:0031418">
    <property type="term" value="F:L-ascorbic acid binding"/>
    <property type="evidence" value="ECO:0007669"/>
    <property type="project" value="UniProtKB-KW"/>
</dbReference>
<evidence type="ECO:0000259" key="7">
    <source>
        <dbReference type="PROSITE" id="PS51471"/>
    </source>
</evidence>
<gene>
    <name evidence="8" type="ORF">SAMN05216466_10869</name>
</gene>
<dbReference type="InterPro" id="IPR045054">
    <property type="entry name" value="P4HA-like"/>
</dbReference>
<keyword evidence="2" id="KW-0479">Metal-binding</keyword>
<dbReference type="GO" id="GO:0004656">
    <property type="term" value="F:procollagen-proline 4-dioxygenase activity"/>
    <property type="evidence" value="ECO:0007669"/>
    <property type="project" value="TreeGrafter"/>
</dbReference>
<evidence type="ECO:0000256" key="4">
    <source>
        <dbReference type="ARBA" id="ARBA00022964"/>
    </source>
</evidence>
<dbReference type="RefSeq" id="WP_090686061.1">
    <property type="nucleotide sequence ID" value="NZ_CADERL010000011.1"/>
</dbReference>
<proteinExistence type="predicted"/>
<dbReference type="Gene3D" id="2.60.120.620">
    <property type="entry name" value="q2cbj1_9rhob like domain"/>
    <property type="match status" value="1"/>
</dbReference>
<dbReference type="PROSITE" id="PS51471">
    <property type="entry name" value="FE2OG_OXY"/>
    <property type="match status" value="1"/>
</dbReference>
<accession>A0A1G8ARJ6</accession>
<dbReference type="PANTHER" id="PTHR10869:SF246">
    <property type="entry name" value="TRANSMEMBRANE PROLYL 4-HYDROXYLASE"/>
    <property type="match status" value="1"/>
</dbReference>
<dbReference type="SMART" id="SM00702">
    <property type="entry name" value="P4Hc"/>
    <property type="match status" value="1"/>
</dbReference>
<evidence type="ECO:0000313" key="9">
    <source>
        <dbReference type="Proteomes" id="UP000199706"/>
    </source>
</evidence>
<evidence type="ECO:0000256" key="2">
    <source>
        <dbReference type="ARBA" id="ARBA00022723"/>
    </source>
</evidence>
<dbReference type="InterPro" id="IPR044862">
    <property type="entry name" value="Pro_4_hyd_alph_FE2OG_OXY"/>
</dbReference>
<feature type="domain" description="Fe2OG dioxygenase" evidence="7">
    <location>
        <begin position="175"/>
        <end position="284"/>
    </location>
</feature>
<dbReference type="PANTHER" id="PTHR10869">
    <property type="entry name" value="PROLYL 4-HYDROXYLASE ALPHA SUBUNIT"/>
    <property type="match status" value="1"/>
</dbReference>